<proteinExistence type="predicted"/>
<feature type="transmembrane region" description="Helical" evidence="1">
    <location>
        <begin position="208"/>
        <end position="224"/>
    </location>
</feature>
<evidence type="ECO:0008006" key="4">
    <source>
        <dbReference type="Google" id="ProtNLM"/>
    </source>
</evidence>
<dbReference type="AlphaFoldDB" id="A0A1Y1SHU5"/>
<feature type="transmembrane region" description="Helical" evidence="1">
    <location>
        <begin position="236"/>
        <end position="255"/>
    </location>
</feature>
<evidence type="ECO:0000256" key="1">
    <source>
        <dbReference type="SAM" id="Phobius"/>
    </source>
</evidence>
<feature type="transmembrane region" description="Helical" evidence="1">
    <location>
        <begin position="130"/>
        <end position="153"/>
    </location>
</feature>
<dbReference type="PANTHER" id="PTHR44216:SF3">
    <property type="entry name" value="PROTEIN O-MANNOSYL-TRANSFERASE TMTC2"/>
    <property type="match status" value="1"/>
</dbReference>
<dbReference type="Proteomes" id="UP000192342">
    <property type="component" value="Unassembled WGS sequence"/>
</dbReference>
<keyword evidence="1" id="KW-0812">Transmembrane</keyword>
<evidence type="ECO:0000313" key="2">
    <source>
        <dbReference type="EMBL" id="ORE89217.1"/>
    </source>
</evidence>
<protein>
    <recommendedName>
        <fullName evidence="4">TPR repeat-containing protein</fullName>
    </recommendedName>
</protein>
<dbReference type="GO" id="GO:0000030">
    <property type="term" value="F:mannosyltransferase activity"/>
    <property type="evidence" value="ECO:0007669"/>
    <property type="project" value="TreeGrafter"/>
</dbReference>
<accession>A0A1Y1SHU5</accession>
<dbReference type="PANTHER" id="PTHR44216">
    <property type="entry name" value="PROTEIN O-MANNOSYL-TRANSFERASE TMTC2"/>
    <property type="match status" value="1"/>
</dbReference>
<keyword evidence="3" id="KW-1185">Reference proteome</keyword>
<gene>
    <name evidence="2" type="ORF">ATO7_05040</name>
</gene>
<feature type="transmembrane region" description="Helical" evidence="1">
    <location>
        <begin position="183"/>
        <end position="202"/>
    </location>
</feature>
<dbReference type="InterPro" id="IPR052384">
    <property type="entry name" value="TMTC_O-mannosyltransferase"/>
</dbReference>
<feature type="transmembrane region" description="Helical" evidence="1">
    <location>
        <begin position="340"/>
        <end position="360"/>
    </location>
</feature>
<feature type="transmembrane region" description="Helical" evidence="1">
    <location>
        <begin position="100"/>
        <end position="118"/>
    </location>
</feature>
<organism evidence="2 3">
    <name type="scientific">Oceanococcus atlanticus</name>
    <dbReference type="NCBI Taxonomy" id="1317117"/>
    <lineage>
        <taxon>Bacteria</taxon>
        <taxon>Pseudomonadati</taxon>
        <taxon>Pseudomonadota</taxon>
        <taxon>Gammaproteobacteria</taxon>
        <taxon>Chromatiales</taxon>
        <taxon>Oceanococcaceae</taxon>
        <taxon>Oceanococcus</taxon>
    </lineage>
</organism>
<keyword evidence="1" id="KW-0472">Membrane</keyword>
<reference evidence="2 3" key="1">
    <citation type="submission" date="2013-04" db="EMBL/GenBank/DDBJ databases">
        <title>Oceanococcus atlanticus 22II-S10r2 Genome Sequencing.</title>
        <authorList>
            <person name="Lai Q."/>
            <person name="Li G."/>
            <person name="Shao Z."/>
        </authorList>
    </citation>
    <scope>NUCLEOTIDE SEQUENCE [LARGE SCALE GENOMIC DNA]</scope>
    <source>
        <strain evidence="2 3">22II-S10r2</strain>
    </source>
</reference>
<dbReference type="GO" id="GO:0035269">
    <property type="term" value="P:protein O-linked glycosylation via mannose"/>
    <property type="evidence" value="ECO:0007669"/>
    <property type="project" value="TreeGrafter"/>
</dbReference>
<feature type="transmembrane region" description="Helical" evidence="1">
    <location>
        <begin position="391"/>
        <end position="414"/>
    </location>
</feature>
<dbReference type="STRING" id="1317117.ATO7_05040"/>
<feature type="transmembrane region" description="Helical" evidence="1">
    <location>
        <begin position="159"/>
        <end position="176"/>
    </location>
</feature>
<keyword evidence="1" id="KW-1133">Transmembrane helix</keyword>
<feature type="transmembrane region" description="Helical" evidence="1">
    <location>
        <begin position="311"/>
        <end position="333"/>
    </location>
</feature>
<sequence>MSMRIHIAKPYQATTLVVASMLITVAAYFPGLNGGYLYDDFPNIVDNRSIHQTEFTIPALMDAATSSPSSFLQRPLASISFAVNHIFTGLDPFWMKASNLFIHLLNGFLLYLLGRLLLQQLRISNHQASLYAALIASMWLILPINISAVLYVVQRMESLAQVFVTLGLLGYCHGRLRMLQNQRFGLALAVISVSVCTILGVLAKESAALLPLYAFVIECFLFRIKDQAGRYDMRVMMLFTVFLVAPYMLGFIWQFGKIGRTSAWAARDFNMLERLLTEPRVLVSYLKWTILPLPSDLSFYHDNIEVSRSLISPWTTGLSILVLIALAACAGLLRQGLPLISLGIALYLCSHTLTATIIPLDLAYEHRNYFASFAVLLAVVAGIIHSHTHRAARLILVVLTSYWLLFTAWTATAWSHPVTLAQELAIRAPDSPGAQYSLAQTYIVASEYELDSPYLPLAWKILEKTATLPKASILPESALIFTHAKLGLPIKDYWWDNLLAKLSNQNPDSEDQAAIMSLAQCTRNKICALDSQRMISMFLSALDHETKQPRVLAAYGDYAWNILRDTELALDLATEAVDLKPREPEYLITLYKMQSALRLESEALETWQRLIDRNHLGQLNERLSLLSSPTGQ</sequence>
<feature type="transmembrane region" description="Helical" evidence="1">
    <location>
        <begin position="366"/>
        <end position="384"/>
    </location>
</feature>
<evidence type="ECO:0000313" key="3">
    <source>
        <dbReference type="Proteomes" id="UP000192342"/>
    </source>
</evidence>
<dbReference type="EMBL" id="AQQV01000001">
    <property type="protein sequence ID" value="ORE89217.1"/>
    <property type="molecule type" value="Genomic_DNA"/>
</dbReference>
<feature type="transmembrane region" description="Helical" evidence="1">
    <location>
        <begin position="12"/>
        <end position="31"/>
    </location>
</feature>
<comment type="caution">
    <text evidence="2">The sequence shown here is derived from an EMBL/GenBank/DDBJ whole genome shotgun (WGS) entry which is preliminary data.</text>
</comment>
<name>A0A1Y1SHU5_9GAMM</name>